<dbReference type="Proteomes" id="UP000265955">
    <property type="component" value="Unassembled WGS sequence"/>
</dbReference>
<dbReference type="Pfam" id="PF02627">
    <property type="entry name" value="CMD"/>
    <property type="match status" value="1"/>
</dbReference>
<accession>A0A3A3GAX5</accession>
<dbReference type="OrthoDB" id="9801997at2"/>
<dbReference type="AlphaFoldDB" id="A0A3A3GAX5"/>
<dbReference type="PANTHER" id="PTHR34846:SF10">
    <property type="entry name" value="CYTOPLASMIC PROTEIN"/>
    <property type="match status" value="1"/>
</dbReference>
<reference evidence="3" key="1">
    <citation type="submission" date="2018-09" db="EMBL/GenBank/DDBJ databases">
        <authorList>
            <person name="Zhu H."/>
        </authorList>
    </citation>
    <scope>NUCLEOTIDE SEQUENCE [LARGE SCALE GENOMIC DNA]</scope>
    <source>
        <strain evidence="3">K1R23-30</strain>
    </source>
</reference>
<evidence type="ECO:0000259" key="1">
    <source>
        <dbReference type="Pfam" id="PF02627"/>
    </source>
</evidence>
<dbReference type="GO" id="GO:0051920">
    <property type="term" value="F:peroxiredoxin activity"/>
    <property type="evidence" value="ECO:0007669"/>
    <property type="project" value="InterPro"/>
</dbReference>
<dbReference type="NCBIfam" id="TIGR00778">
    <property type="entry name" value="ahpD_dom"/>
    <property type="match status" value="1"/>
</dbReference>
<protein>
    <submittedName>
        <fullName evidence="2">Carboxymuconolactone decarboxylase family protein</fullName>
    </submittedName>
</protein>
<proteinExistence type="predicted"/>
<name>A0A3A3GAX5_9BURK</name>
<dbReference type="Gene3D" id="1.20.1290.10">
    <property type="entry name" value="AhpD-like"/>
    <property type="match status" value="1"/>
</dbReference>
<sequence length="152" mass="17095">MSSIRLPYQTLSPEAYRAFAGVNAALEQSPLGKPLIDLVFLRISQINGCAYCVDMHARDLIRQGEDFQRINSLVTWRETTFYSARERAVLAWTEAVTLIADSHMPDALFEALSSEFSEREIADLGFAIAVMNGWNRMAISFRQPVKKVALHA</sequence>
<dbReference type="SUPFAM" id="SSF69118">
    <property type="entry name" value="AhpD-like"/>
    <property type="match status" value="1"/>
</dbReference>
<evidence type="ECO:0000313" key="3">
    <source>
        <dbReference type="Proteomes" id="UP000265955"/>
    </source>
</evidence>
<feature type="domain" description="Carboxymuconolactone decarboxylase-like" evidence="1">
    <location>
        <begin position="13"/>
        <end position="95"/>
    </location>
</feature>
<gene>
    <name evidence="2" type="ORF">D3871_13045</name>
</gene>
<dbReference type="InterPro" id="IPR003779">
    <property type="entry name" value="CMD-like"/>
</dbReference>
<dbReference type="PANTHER" id="PTHR34846">
    <property type="entry name" value="4-CARBOXYMUCONOLACTONE DECARBOXYLASE FAMILY PROTEIN (AFU_ORTHOLOGUE AFUA_6G11590)"/>
    <property type="match status" value="1"/>
</dbReference>
<organism evidence="2 3">
    <name type="scientific">Noviherbaspirillum saxi</name>
    <dbReference type="NCBI Taxonomy" id="2320863"/>
    <lineage>
        <taxon>Bacteria</taxon>
        <taxon>Pseudomonadati</taxon>
        <taxon>Pseudomonadota</taxon>
        <taxon>Betaproteobacteria</taxon>
        <taxon>Burkholderiales</taxon>
        <taxon>Oxalobacteraceae</taxon>
        <taxon>Noviherbaspirillum</taxon>
    </lineage>
</organism>
<evidence type="ECO:0000313" key="2">
    <source>
        <dbReference type="EMBL" id="RJF99345.1"/>
    </source>
</evidence>
<dbReference type="EMBL" id="QYUO01000001">
    <property type="protein sequence ID" value="RJF99345.1"/>
    <property type="molecule type" value="Genomic_DNA"/>
</dbReference>
<dbReference type="InterPro" id="IPR004675">
    <property type="entry name" value="AhpD_core"/>
</dbReference>
<comment type="caution">
    <text evidence="2">The sequence shown here is derived from an EMBL/GenBank/DDBJ whole genome shotgun (WGS) entry which is preliminary data.</text>
</comment>
<dbReference type="InterPro" id="IPR029032">
    <property type="entry name" value="AhpD-like"/>
</dbReference>
<keyword evidence="3" id="KW-1185">Reference proteome</keyword>
<dbReference type="RefSeq" id="WP_119769285.1">
    <property type="nucleotide sequence ID" value="NZ_QYUO01000001.1"/>
</dbReference>